<dbReference type="EMBL" id="CP117692">
    <property type="protein sequence ID" value="WDC81775.1"/>
    <property type="molecule type" value="Genomic_DNA"/>
</dbReference>
<dbReference type="AlphaFoldDB" id="A0AAQ3ASX7"/>
<organism evidence="1 2">
    <name type="scientific">Ligilactobacillus ruminis</name>
    <dbReference type="NCBI Taxonomy" id="1623"/>
    <lineage>
        <taxon>Bacteria</taxon>
        <taxon>Bacillati</taxon>
        <taxon>Bacillota</taxon>
        <taxon>Bacilli</taxon>
        <taxon>Lactobacillales</taxon>
        <taxon>Lactobacillaceae</taxon>
        <taxon>Ligilactobacillus</taxon>
    </lineage>
</organism>
<proteinExistence type="predicted"/>
<evidence type="ECO:0000313" key="2">
    <source>
        <dbReference type="Proteomes" id="UP001222683"/>
    </source>
</evidence>
<accession>A0AAQ3ASX7</accession>
<dbReference type="RefSeq" id="WP_273744897.1">
    <property type="nucleotide sequence ID" value="NZ_CP117692.1"/>
</dbReference>
<evidence type="ECO:0000313" key="1">
    <source>
        <dbReference type="EMBL" id="WDC81775.1"/>
    </source>
</evidence>
<name>A0AAQ3ASX7_9LACO</name>
<gene>
    <name evidence="1" type="ORF">PSR59_09080</name>
</gene>
<protein>
    <submittedName>
        <fullName evidence="1">Uncharacterized protein</fullName>
    </submittedName>
</protein>
<dbReference type="Proteomes" id="UP001222683">
    <property type="component" value="Chromosome"/>
</dbReference>
<reference evidence="1" key="1">
    <citation type="submission" date="2023-02" db="EMBL/GenBank/DDBJ databases">
        <title>Complete genome sequence of Lactobacillus ruminis CACC888 isolated from Pig feces.</title>
        <authorList>
            <person name="Park S."/>
            <person name="Park M.A."/>
            <person name="Kim D.-H."/>
            <person name="Kim Y."/>
        </authorList>
    </citation>
    <scope>NUCLEOTIDE SEQUENCE</scope>
    <source>
        <strain evidence="1">CACC888</strain>
    </source>
</reference>
<sequence length="83" mass="10132">MEEEQDSFQKMAEKHKSKKRAKHIKKIFAAFADEFRKLMEEEHAEENIKKLQDQLKEIALNRKYSKRLSPENYRSNRKGQHLW</sequence>